<dbReference type="Proteomes" id="UP001212821">
    <property type="component" value="Chromosome"/>
</dbReference>
<name>A0ABY7QHQ8_9ACTN</name>
<sequence length="65" mass="7327">MRDDRPGHPYVQQLLESGEYPMFGKIAVEARQPRLSRDDQFRTGLERVLDCIAAALPSGDRGRPS</sequence>
<reference evidence="2" key="1">
    <citation type="submission" date="2022-12" db="EMBL/GenBank/DDBJ databases">
        <authorList>
            <person name="Mo P."/>
        </authorList>
    </citation>
    <scope>NUCLEOTIDE SEQUENCE [LARGE SCALE GENOMIC DNA]</scope>
    <source>
        <strain evidence="2">HUAS 3-15</strain>
    </source>
</reference>
<accession>A0ABY7QHQ8</accession>
<dbReference type="EMBL" id="CP115450">
    <property type="protein sequence ID" value="WBP91902.1"/>
    <property type="molecule type" value="Genomic_DNA"/>
</dbReference>
<proteinExistence type="predicted"/>
<evidence type="ECO:0008006" key="3">
    <source>
        <dbReference type="Google" id="ProtNLM"/>
    </source>
</evidence>
<evidence type="ECO:0000313" key="2">
    <source>
        <dbReference type="Proteomes" id="UP001212821"/>
    </source>
</evidence>
<dbReference type="Gene3D" id="1.10.357.10">
    <property type="entry name" value="Tetracycline Repressor, domain 2"/>
    <property type="match status" value="1"/>
</dbReference>
<organism evidence="1 2">
    <name type="scientific">Kitasatospora cathayae</name>
    <dbReference type="NCBI Taxonomy" id="3004092"/>
    <lineage>
        <taxon>Bacteria</taxon>
        <taxon>Bacillati</taxon>
        <taxon>Actinomycetota</taxon>
        <taxon>Actinomycetes</taxon>
        <taxon>Kitasatosporales</taxon>
        <taxon>Streptomycetaceae</taxon>
        <taxon>Kitasatospora</taxon>
    </lineage>
</organism>
<protein>
    <recommendedName>
        <fullName evidence="3">Tetracycline repressor TetR C-terminal domain-containing protein</fullName>
    </recommendedName>
</protein>
<dbReference type="RefSeq" id="WP_270151485.1">
    <property type="nucleotide sequence ID" value="NZ_CP115450.1"/>
</dbReference>
<gene>
    <name evidence="1" type="ORF">O1G21_00115</name>
</gene>
<keyword evidence="2" id="KW-1185">Reference proteome</keyword>
<evidence type="ECO:0000313" key="1">
    <source>
        <dbReference type="EMBL" id="WBP91902.1"/>
    </source>
</evidence>